<proteinExistence type="predicted"/>
<dbReference type="Proteomes" id="UP000309997">
    <property type="component" value="Unassembled WGS sequence"/>
</dbReference>
<gene>
    <name evidence="1" type="ORF">D5086_001591</name>
</gene>
<sequence>MACDSNSIYQSIGVFCTPPYQGLTSRDGVPKESIVESSRHVLSSSSEDGGIMCMSNPVNDAVEEVSSTNLGDEKVQEEVLL</sequence>
<evidence type="ECO:0000313" key="1">
    <source>
        <dbReference type="EMBL" id="KAL3610571.1"/>
    </source>
</evidence>
<organism evidence="1 2">
    <name type="scientific">Populus alba</name>
    <name type="common">White poplar</name>
    <dbReference type="NCBI Taxonomy" id="43335"/>
    <lineage>
        <taxon>Eukaryota</taxon>
        <taxon>Viridiplantae</taxon>
        <taxon>Streptophyta</taxon>
        <taxon>Embryophyta</taxon>
        <taxon>Tracheophyta</taxon>
        <taxon>Spermatophyta</taxon>
        <taxon>Magnoliopsida</taxon>
        <taxon>eudicotyledons</taxon>
        <taxon>Gunneridae</taxon>
        <taxon>Pentapetalae</taxon>
        <taxon>rosids</taxon>
        <taxon>fabids</taxon>
        <taxon>Malpighiales</taxon>
        <taxon>Salicaceae</taxon>
        <taxon>Saliceae</taxon>
        <taxon>Populus</taxon>
    </lineage>
</organism>
<keyword evidence="2" id="KW-1185">Reference proteome</keyword>
<reference evidence="1 2" key="1">
    <citation type="journal article" date="2024" name="Plant Biotechnol. J.">
        <title>Genome and CRISPR/Cas9 system of a widespread forest tree (Populus alba) in the world.</title>
        <authorList>
            <person name="Liu Y.J."/>
            <person name="Jiang P.F."/>
            <person name="Han X.M."/>
            <person name="Li X.Y."/>
            <person name="Wang H.M."/>
            <person name="Wang Y.J."/>
            <person name="Wang X.X."/>
            <person name="Zeng Q.Y."/>
        </authorList>
    </citation>
    <scope>NUCLEOTIDE SEQUENCE [LARGE SCALE GENOMIC DNA]</scope>
    <source>
        <strain evidence="2">cv. PAL-ZL1</strain>
    </source>
</reference>
<comment type="caution">
    <text evidence="1">The sequence shown here is derived from an EMBL/GenBank/DDBJ whole genome shotgun (WGS) entry which is preliminary data.</text>
</comment>
<evidence type="ECO:0000313" key="2">
    <source>
        <dbReference type="Proteomes" id="UP000309997"/>
    </source>
</evidence>
<dbReference type="EMBL" id="RCHU02000001">
    <property type="protein sequence ID" value="KAL3610571.1"/>
    <property type="molecule type" value="Genomic_DNA"/>
</dbReference>
<accession>A0ACC4CZ80</accession>
<name>A0ACC4CZ80_POPAL</name>
<protein>
    <submittedName>
        <fullName evidence="1">Uncharacterized protein</fullName>
    </submittedName>
</protein>